<evidence type="ECO:0008006" key="3">
    <source>
        <dbReference type="Google" id="ProtNLM"/>
    </source>
</evidence>
<dbReference type="RefSeq" id="WP_377358650.1">
    <property type="nucleotide sequence ID" value="NZ_JBHTCM010000010.1"/>
</dbReference>
<gene>
    <name evidence="1" type="ORF">ACFQPS_10145</name>
</gene>
<evidence type="ECO:0000313" key="2">
    <source>
        <dbReference type="Proteomes" id="UP001596456"/>
    </source>
</evidence>
<keyword evidence="2" id="KW-1185">Reference proteome</keyword>
<dbReference type="EMBL" id="JBHTCM010000010">
    <property type="protein sequence ID" value="MFC7333522.1"/>
    <property type="molecule type" value="Genomic_DNA"/>
</dbReference>
<accession>A0ABW2KUG1</accession>
<organism evidence="1 2">
    <name type="scientific">Rhodocista pekingensis</name>
    <dbReference type="NCBI Taxonomy" id="201185"/>
    <lineage>
        <taxon>Bacteria</taxon>
        <taxon>Pseudomonadati</taxon>
        <taxon>Pseudomonadota</taxon>
        <taxon>Alphaproteobacteria</taxon>
        <taxon>Rhodospirillales</taxon>
        <taxon>Azospirillaceae</taxon>
        <taxon>Rhodocista</taxon>
    </lineage>
</organism>
<dbReference type="Proteomes" id="UP001596456">
    <property type="component" value="Unassembled WGS sequence"/>
</dbReference>
<protein>
    <recommendedName>
        <fullName evidence="3">Class I SAM-dependent methyltransferase</fullName>
    </recommendedName>
</protein>
<sequence>MLRELADSWLTDCPAPLRRLGHAYAATACAARGRRCARAWAPHRERTKAAIRAAVAACASRRTVLVLGSGPLADVPLVDLTGRFGRVVLADAAHPPAARLAAWRCRNGPAAVELATLDLTGTAAALTDPAVTAPPAPGCTAFLDDPTVDLVLSVNLLSQLPLLPLAAALHRWPETAADAYGRAIVAAHLTHLRSFRCPVLLVTDIARTTLDRDGRVLEREDPLYGVALPAGAAEEWDWELAPAGELPDGRTLRTRVRALRLDDAPSP</sequence>
<comment type="caution">
    <text evidence="1">The sequence shown here is derived from an EMBL/GenBank/DDBJ whole genome shotgun (WGS) entry which is preliminary data.</text>
</comment>
<proteinExistence type="predicted"/>
<evidence type="ECO:0000313" key="1">
    <source>
        <dbReference type="EMBL" id="MFC7333522.1"/>
    </source>
</evidence>
<reference evidence="2" key="1">
    <citation type="journal article" date="2019" name="Int. J. Syst. Evol. Microbiol.">
        <title>The Global Catalogue of Microorganisms (GCM) 10K type strain sequencing project: providing services to taxonomists for standard genome sequencing and annotation.</title>
        <authorList>
            <consortium name="The Broad Institute Genomics Platform"/>
            <consortium name="The Broad Institute Genome Sequencing Center for Infectious Disease"/>
            <person name="Wu L."/>
            <person name="Ma J."/>
        </authorList>
    </citation>
    <scope>NUCLEOTIDE SEQUENCE [LARGE SCALE GENOMIC DNA]</scope>
    <source>
        <strain evidence="2">CGMCC 1.16275</strain>
    </source>
</reference>
<name>A0ABW2KUG1_9PROT</name>